<evidence type="ECO:0000313" key="2">
    <source>
        <dbReference type="Proteomes" id="UP001151760"/>
    </source>
</evidence>
<gene>
    <name evidence="1" type="ORF">Tco_1032026</name>
</gene>
<comment type="caution">
    <text evidence="1">The sequence shown here is derived from an EMBL/GenBank/DDBJ whole genome shotgun (WGS) entry which is preliminary data.</text>
</comment>
<sequence>MELGKFSKHGLAKLSMLILGEYEDVGKLNQAVFMILEYALWEVIENWEFLGTFSCFNTRIWSLISIEMTVPSTMKKRICKKNESKSQKSCPHGTLNG</sequence>
<keyword evidence="2" id="KW-1185">Reference proteome</keyword>
<evidence type="ECO:0000313" key="1">
    <source>
        <dbReference type="EMBL" id="GJT72740.1"/>
    </source>
</evidence>
<name>A0ABQ5GAN1_9ASTR</name>
<reference evidence="1" key="1">
    <citation type="journal article" date="2022" name="Int. J. Mol. Sci.">
        <title>Draft Genome of Tanacetum Coccineum: Genomic Comparison of Closely Related Tanacetum-Family Plants.</title>
        <authorList>
            <person name="Yamashiro T."/>
            <person name="Shiraishi A."/>
            <person name="Nakayama K."/>
            <person name="Satake H."/>
        </authorList>
    </citation>
    <scope>NUCLEOTIDE SEQUENCE</scope>
</reference>
<reference evidence="1" key="2">
    <citation type="submission" date="2022-01" db="EMBL/GenBank/DDBJ databases">
        <authorList>
            <person name="Yamashiro T."/>
            <person name="Shiraishi A."/>
            <person name="Satake H."/>
            <person name="Nakayama K."/>
        </authorList>
    </citation>
    <scope>NUCLEOTIDE SEQUENCE</scope>
</reference>
<dbReference type="Proteomes" id="UP001151760">
    <property type="component" value="Unassembled WGS sequence"/>
</dbReference>
<organism evidence="1 2">
    <name type="scientific">Tanacetum coccineum</name>
    <dbReference type="NCBI Taxonomy" id="301880"/>
    <lineage>
        <taxon>Eukaryota</taxon>
        <taxon>Viridiplantae</taxon>
        <taxon>Streptophyta</taxon>
        <taxon>Embryophyta</taxon>
        <taxon>Tracheophyta</taxon>
        <taxon>Spermatophyta</taxon>
        <taxon>Magnoliopsida</taxon>
        <taxon>eudicotyledons</taxon>
        <taxon>Gunneridae</taxon>
        <taxon>Pentapetalae</taxon>
        <taxon>asterids</taxon>
        <taxon>campanulids</taxon>
        <taxon>Asterales</taxon>
        <taxon>Asteraceae</taxon>
        <taxon>Asteroideae</taxon>
        <taxon>Anthemideae</taxon>
        <taxon>Anthemidinae</taxon>
        <taxon>Tanacetum</taxon>
    </lineage>
</organism>
<accession>A0ABQ5GAN1</accession>
<dbReference type="EMBL" id="BQNB010018286">
    <property type="protein sequence ID" value="GJT72740.1"/>
    <property type="molecule type" value="Genomic_DNA"/>
</dbReference>
<protein>
    <submittedName>
        <fullName evidence="1">Uncharacterized protein</fullName>
    </submittedName>
</protein>
<proteinExistence type="predicted"/>